<dbReference type="EMBL" id="ABIB01000006">
    <property type="protein sequence ID" value="EDP95814.1"/>
    <property type="molecule type" value="Genomic_DNA"/>
</dbReference>
<protein>
    <submittedName>
        <fullName evidence="1">Uncharacterized protein</fullName>
    </submittedName>
</protein>
<dbReference type="eggNOG" id="ENOG5032T3P">
    <property type="taxonomic scope" value="Bacteria"/>
</dbReference>
<organism evidence="1 2">
    <name type="scientific">Kordia algicida OT-1</name>
    <dbReference type="NCBI Taxonomy" id="391587"/>
    <lineage>
        <taxon>Bacteria</taxon>
        <taxon>Pseudomonadati</taxon>
        <taxon>Bacteroidota</taxon>
        <taxon>Flavobacteriia</taxon>
        <taxon>Flavobacteriales</taxon>
        <taxon>Flavobacteriaceae</taxon>
        <taxon>Kordia</taxon>
    </lineage>
</organism>
<evidence type="ECO:0000313" key="1">
    <source>
        <dbReference type="EMBL" id="EDP95814.1"/>
    </source>
</evidence>
<gene>
    <name evidence="1" type="ORF">KAOT1_05402</name>
</gene>
<sequence>MRKAIIDFKKVTPEIYQLLQERYPGGYRDRDIIVFDDHHNNTIEAVEVKTEDTIYLVKVSSKLHYTMTNVAVDDFEEITPDENLNDFSEE</sequence>
<accession>A9E092</accession>
<dbReference type="RefSeq" id="WP_007093649.1">
    <property type="nucleotide sequence ID" value="NZ_CP142125.1"/>
</dbReference>
<dbReference type="AlphaFoldDB" id="A9E092"/>
<dbReference type="HOGENOM" id="CLU_142111_0_0_10"/>
<dbReference type="Proteomes" id="UP000002945">
    <property type="component" value="Unassembled WGS sequence"/>
</dbReference>
<proteinExistence type="predicted"/>
<dbReference type="STRING" id="391587.KAOT1_05402"/>
<reference evidence="1 2" key="1">
    <citation type="journal article" date="2011" name="J. Bacteriol.">
        <title>Genome sequence of the algicidal bacterium Kordia algicida OT-1.</title>
        <authorList>
            <person name="Lee H.S."/>
            <person name="Kang S.G."/>
            <person name="Kwon K.K."/>
            <person name="Lee J.H."/>
            <person name="Kim S.J."/>
        </authorList>
    </citation>
    <scope>NUCLEOTIDE SEQUENCE [LARGE SCALE GENOMIC DNA]</scope>
    <source>
        <strain evidence="1 2">OT-1</strain>
    </source>
</reference>
<comment type="caution">
    <text evidence="1">The sequence shown here is derived from an EMBL/GenBank/DDBJ whole genome shotgun (WGS) entry which is preliminary data.</text>
</comment>
<evidence type="ECO:0000313" key="2">
    <source>
        <dbReference type="Proteomes" id="UP000002945"/>
    </source>
</evidence>
<name>A9E092_9FLAO</name>
<keyword evidence="2" id="KW-1185">Reference proteome</keyword>